<reference evidence="2" key="1">
    <citation type="journal article" date="2019" name="Int. J. Syst. Evol. Microbiol.">
        <title>The Global Catalogue of Microorganisms (GCM) 10K type strain sequencing project: providing services to taxonomists for standard genome sequencing and annotation.</title>
        <authorList>
            <consortium name="The Broad Institute Genomics Platform"/>
            <consortium name="The Broad Institute Genome Sequencing Center for Infectious Disease"/>
            <person name="Wu L."/>
            <person name="Ma J."/>
        </authorList>
    </citation>
    <scope>NUCLEOTIDE SEQUENCE [LARGE SCALE GENOMIC DNA]</scope>
    <source>
        <strain evidence="2">JCM 3399</strain>
    </source>
</reference>
<protein>
    <recommendedName>
        <fullName evidence="3">Secreted protein</fullName>
    </recommendedName>
</protein>
<name>A0ABQ2VJX2_9ACTN</name>
<evidence type="ECO:0008006" key="3">
    <source>
        <dbReference type="Google" id="ProtNLM"/>
    </source>
</evidence>
<accession>A0ABQ2VJX2</accession>
<dbReference type="Proteomes" id="UP000654471">
    <property type="component" value="Unassembled WGS sequence"/>
</dbReference>
<gene>
    <name evidence="1" type="ORF">GCM10010211_69350</name>
</gene>
<evidence type="ECO:0000313" key="2">
    <source>
        <dbReference type="Proteomes" id="UP000654471"/>
    </source>
</evidence>
<proteinExistence type="predicted"/>
<dbReference type="EMBL" id="BMRP01000041">
    <property type="protein sequence ID" value="GGU92730.1"/>
    <property type="molecule type" value="Genomic_DNA"/>
</dbReference>
<sequence>MTTEKAAEAEAALDELADALKRNGIVLPSLGLDPVTYSGQRSLPLVELGRCNPQTARKLAAALTGMER</sequence>
<dbReference type="RefSeq" id="WP_189306833.1">
    <property type="nucleotide sequence ID" value="NZ_BMRP01000041.1"/>
</dbReference>
<evidence type="ECO:0000313" key="1">
    <source>
        <dbReference type="EMBL" id="GGU92730.1"/>
    </source>
</evidence>
<keyword evidence="2" id="KW-1185">Reference proteome</keyword>
<comment type="caution">
    <text evidence="1">The sequence shown here is derived from an EMBL/GenBank/DDBJ whole genome shotgun (WGS) entry which is preliminary data.</text>
</comment>
<organism evidence="1 2">
    <name type="scientific">Streptomyces albospinus</name>
    <dbReference type="NCBI Taxonomy" id="285515"/>
    <lineage>
        <taxon>Bacteria</taxon>
        <taxon>Bacillati</taxon>
        <taxon>Actinomycetota</taxon>
        <taxon>Actinomycetes</taxon>
        <taxon>Kitasatosporales</taxon>
        <taxon>Streptomycetaceae</taxon>
        <taxon>Streptomyces</taxon>
    </lineage>
</organism>